<reference evidence="2" key="1">
    <citation type="submission" date="2021-11" db="EMBL/GenBank/DDBJ databases">
        <title>Cultivation dependent microbiological survey of springs from the worlds oldest radium mine currently devoted to the extraction of radon-saturated water.</title>
        <authorList>
            <person name="Kapinusova G."/>
            <person name="Smrhova T."/>
            <person name="Strejcek M."/>
            <person name="Suman J."/>
            <person name="Jani K."/>
            <person name="Pajer P."/>
            <person name="Uhlik O."/>
        </authorList>
    </citation>
    <scope>NUCLEOTIDE SEQUENCE [LARGE SCALE GENOMIC DNA]</scope>
    <source>
        <strain evidence="2">J379</strain>
    </source>
</reference>
<evidence type="ECO:0000313" key="2">
    <source>
        <dbReference type="Proteomes" id="UP001058860"/>
    </source>
</evidence>
<dbReference type="RefSeq" id="WP_353863684.1">
    <property type="nucleotide sequence ID" value="NZ_CP088295.1"/>
</dbReference>
<sequence>MPPPKLVSFWPVAVSRSTTRPAVVAETAIFDPSGVIAMWSERKPGIFVRHSILPVVRSKATVSARAERET</sequence>
<evidence type="ECO:0000313" key="1">
    <source>
        <dbReference type="EMBL" id="UUY03172.1"/>
    </source>
</evidence>
<accession>A0ABY5PFI6</accession>
<name>A0ABY5PFI6_9ACTN</name>
<organism evidence="1 2">
    <name type="scientific">Svornostia abyssi</name>
    <dbReference type="NCBI Taxonomy" id="2898438"/>
    <lineage>
        <taxon>Bacteria</taxon>
        <taxon>Bacillati</taxon>
        <taxon>Actinomycetota</taxon>
        <taxon>Thermoleophilia</taxon>
        <taxon>Solirubrobacterales</taxon>
        <taxon>Baekduiaceae</taxon>
        <taxon>Svornostia</taxon>
    </lineage>
</organism>
<dbReference type="EMBL" id="CP088295">
    <property type="protein sequence ID" value="UUY03172.1"/>
    <property type="molecule type" value="Genomic_DNA"/>
</dbReference>
<dbReference type="Proteomes" id="UP001058860">
    <property type="component" value="Chromosome"/>
</dbReference>
<gene>
    <name evidence="1" type="ORF">LRS13_21255</name>
</gene>
<protein>
    <submittedName>
        <fullName evidence="1">Uncharacterized protein</fullName>
    </submittedName>
</protein>
<proteinExistence type="predicted"/>
<keyword evidence="2" id="KW-1185">Reference proteome</keyword>